<dbReference type="InterPro" id="IPR043428">
    <property type="entry name" value="LivM-like"/>
</dbReference>
<dbReference type="GO" id="GO:0015658">
    <property type="term" value="F:branched-chain amino acid transmembrane transporter activity"/>
    <property type="evidence" value="ECO:0007669"/>
    <property type="project" value="InterPro"/>
</dbReference>
<evidence type="ECO:0000313" key="7">
    <source>
        <dbReference type="EMBL" id="PZF83357.1"/>
    </source>
</evidence>
<gene>
    <name evidence="7" type="ORF">C1I92_13020</name>
</gene>
<keyword evidence="2" id="KW-1003">Cell membrane</keyword>
<organism evidence="7 8">
    <name type="scientific">Jiangella anatolica</name>
    <dbReference type="NCBI Taxonomy" id="2670374"/>
    <lineage>
        <taxon>Bacteria</taxon>
        <taxon>Bacillati</taxon>
        <taxon>Actinomycetota</taxon>
        <taxon>Actinomycetes</taxon>
        <taxon>Jiangellales</taxon>
        <taxon>Jiangellaceae</taxon>
        <taxon>Jiangella</taxon>
    </lineage>
</organism>
<evidence type="ECO:0000256" key="2">
    <source>
        <dbReference type="ARBA" id="ARBA00022475"/>
    </source>
</evidence>
<protein>
    <submittedName>
        <fullName evidence="7">Branched-chain amino acid ABC transporter permease</fullName>
    </submittedName>
</protein>
<dbReference type="Pfam" id="PF02653">
    <property type="entry name" value="BPD_transp_2"/>
    <property type="match status" value="1"/>
</dbReference>
<dbReference type="GO" id="GO:0005886">
    <property type="term" value="C:plasma membrane"/>
    <property type="evidence" value="ECO:0007669"/>
    <property type="project" value="UniProtKB-SubCell"/>
</dbReference>
<proteinExistence type="predicted"/>
<feature type="transmembrane region" description="Helical" evidence="6">
    <location>
        <begin position="265"/>
        <end position="293"/>
    </location>
</feature>
<keyword evidence="4 6" id="KW-1133">Transmembrane helix</keyword>
<feature type="transmembrane region" description="Helical" evidence="6">
    <location>
        <begin position="130"/>
        <end position="147"/>
    </location>
</feature>
<evidence type="ECO:0000256" key="6">
    <source>
        <dbReference type="SAM" id="Phobius"/>
    </source>
</evidence>
<accession>A0A2W2C5L2</accession>
<sequence>MATTAVLRPQLRTSYRQERSALASRAGRTRLAVVAGLFLALPYLVGDYSLDLVNLVAVAAVASIGVNILTGYAGQLSVGHAAFAAVGAYGAVNLVGRAGLPLWAAVVVAALIAGCASLVFGLVAVRIRGLYLAIATLAAQFVIVWVLNHWEWVTGGTQVAASIPAERIGPIDTGTVQGRYYLIVGFLLICVVFAANLLRSRCGRAFVAIRDHSLAAAGSGISVFRYTLLAFFVSSCYAGLAGALFAVNAGAITPEFFPLSLSISYIAMIIIGGVGTIAGGIWGAAFVTLLPVFLRDGLPVLGIELTSELVANLQLVLFGAAILVFLVAEPGGLVQLARRLRDRVARWPYRTPAPDAYLLDGNERGSR</sequence>
<evidence type="ECO:0000256" key="4">
    <source>
        <dbReference type="ARBA" id="ARBA00022989"/>
    </source>
</evidence>
<dbReference type="AlphaFoldDB" id="A0A2W2C5L2"/>
<feature type="transmembrane region" description="Helical" evidence="6">
    <location>
        <begin position="102"/>
        <end position="123"/>
    </location>
</feature>
<reference evidence="7 8" key="1">
    <citation type="submission" date="2018-01" db="EMBL/GenBank/DDBJ databases">
        <title>Draft genome sequence of Jiangella sp. GTF31.</title>
        <authorList>
            <person name="Sahin N."/>
            <person name="Ay H."/>
            <person name="Saygin H."/>
        </authorList>
    </citation>
    <scope>NUCLEOTIDE SEQUENCE [LARGE SCALE GENOMIC DNA]</scope>
    <source>
        <strain evidence="7 8">GTF31</strain>
    </source>
</reference>
<evidence type="ECO:0000256" key="1">
    <source>
        <dbReference type="ARBA" id="ARBA00004651"/>
    </source>
</evidence>
<dbReference type="PANTHER" id="PTHR30482">
    <property type="entry name" value="HIGH-AFFINITY BRANCHED-CHAIN AMINO ACID TRANSPORT SYSTEM PERMEASE"/>
    <property type="match status" value="1"/>
</dbReference>
<evidence type="ECO:0000256" key="5">
    <source>
        <dbReference type="ARBA" id="ARBA00023136"/>
    </source>
</evidence>
<evidence type="ECO:0000256" key="3">
    <source>
        <dbReference type="ARBA" id="ARBA00022692"/>
    </source>
</evidence>
<dbReference type="Proteomes" id="UP000248764">
    <property type="component" value="Unassembled WGS sequence"/>
</dbReference>
<name>A0A2W2C5L2_9ACTN</name>
<evidence type="ECO:0000313" key="8">
    <source>
        <dbReference type="Proteomes" id="UP000248764"/>
    </source>
</evidence>
<keyword evidence="8" id="KW-1185">Reference proteome</keyword>
<dbReference type="RefSeq" id="WP_111255088.1">
    <property type="nucleotide sequence ID" value="NZ_POTW01000026.1"/>
</dbReference>
<dbReference type="CDD" id="cd06581">
    <property type="entry name" value="TM_PBP1_LivM_like"/>
    <property type="match status" value="1"/>
</dbReference>
<dbReference type="InterPro" id="IPR001851">
    <property type="entry name" value="ABC_transp_permease"/>
</dbReference>
<feature type="transmembrane region" description="Helical" evidence="6">
    <location>
        <begin position="29"/>
        <end position="46"/>
    </location>
</feature>
<feature type="transmembrane region" description="Helical" evidence="6">
    <location>
        <begin position="180"/>
        <end position="198"/>
    </location>
</feature>
<comment type="caution">
    <text evidence="7">The sequence shown here is derived from an EMBL/GenBank/DDBJ whole genome shotgun (WGS) entry which is preliminary data.</text>
</comment>
<feature type="transmembrane region" description="Helical" evidence="6">
    <location>
        <begin position="76"/>
        <end position="96"/>
    </location>
</feature>
<feature type="transmembrane region" description="Helical" evidence="6">
    <location>
        <begin position="313"/>
        <end position="337"/>
    </location>
</feature>
<feature type="transmembrane region" description="Helical" evidence="6">
    <location>
        <begin position="230"/>
        <end position="253"/>
    </location>
</feature>
<keyword evidence="3 6" id="KW-0812">Transmembrane</keyword>
<dbReference type="PANTHER" id="PTHR30482:SF5">
    <property type="entry name" value="ABC TRANSPORTER PERMEASE PROTEIN"/>
    <property type="match status" value="1"/>
</dbReference>
<comment type="subcellular location">
    <subcellularLocation>
        <location evidence="1">Cell membrane</location>
        <topology evidence="1">Multi-pass membrane protein</topology>
    </subcellularLocation>
</comment>
<keyword evidence="5 6" id="KW-0472">Membrane</keyword>
<feature type="transmembrane region" description="Helical" evidence="6">
    <location>
        <begin position="52"/>
        <end position="69"/>
    </location>
</feature>
<dbReference type="EMBL" id="POTW01000026">
    <property type="protein sequence ID" value="PZF83357.1"/>
    <property type="molecule type" value="Genomic_DNA"/>
</dbReference>